<comment type="caution">
    <text evidence="7">The sequence shown here is derived from an EMBL/GenBank/DDBJ whole genome shotgun (WGS) entry which is preliminary data.</text>
</comment>
<dbReference type="InterPro" id="IPR035987">
    <property type="entry name" value="Ribosomal_uS8_sf"/>
</dbReference>
<sequence length="126" mass="14316">MSVIDLIIRIKNGYMAKVEGVETPYSKYRESVLVKLKELKYIEDFQVIGDVLKNIHIDLRYIEGVPAMTDVKLFSKPGKRMYTPYKDIKRVKGGMGHAILSSSKGILTDRQAKKASVGGELLFHIW</sequence>
<evidence type="ECO:0000256" key="3">
    <source>
        <dbReference type="ARBA" id="ARBA00023274"/>
    </source>
</evidence>
<keyword evidence="3 6" id="KW-0687">Ribonucleoprotein</keyword>
<dbReference type="PROSITE" id="PS00053">
    <property type="entry name" value="RIBOSOMAL_S8"/>
    <property type="match status" value="1"/>
</dbReference>
<evidence type="ECO:0000256" key="1">
    <source>
        <dbReference type="ARBA" id="ARBA00006471"/>
    </source>
</evidence>
<dbReference type="GO" id="GO:0005737">
    <property type="term" value="C:cytoplasm"/>
    <property type="evidence" value="ECO:0007669"/>
    <property type="project" value="UniProtKB-ARBA"/>
</dbReference>
<evidence type="ECO:0000256" key="6">
    <source>
        <dbReference type="RuleBase" id="RU003660"/>
    </source>
</evidence>
<evidence type="ECO:0000313" key="7">
    <source>
        <dbReference type="EMBL" id="PJC30760.1"/>
    </source>
</evidence>
<name>A0A2M8EXH5_9BACT</name>
<dbReference type="GO" id="GO:0006412">
    <property type="term" value="P:translation"/>
    <property type="evidence" value="ECO:0007669"/>
    <property type="project" value="InterPro"/>
</dbReference>
<dbReference type="GO" id="GO:0005840">
    <property type="term" value="C:ribosome"/>
    <property type="evidence" value="ECO:0007669"/>
    <property type="project" value="UniProtKB-KW"/>
</dbReference>
<dbReference type="Gene3D" id="3.30.1370.30">
    <property type="match status" value="1"/>
</dbReference>
<accession>A0A2M8EXH5</accession>
<reference evidence="8" key="1">
    <citation type="submission" date="2017-09" db="EMBL/GenBank/DDBJ databases">
        <title>Depth-based differentiation of microbial function through sediment-hosted aquifers and enrichment of novel symbionts in the deep terrestrial subsurface.</title>
        <authorList>
            <person name="Probst A.J."/>
            <person name="Ladd B."/>
            <person name="Jarett J.K."/>
            <person name="Geller-Mcgrath D.E."/>
            <person name="Sieber C.M.K."/>
            <person name="Emerson J.B."/>
            <person name="Anantharaman K."/>
            <person name="Thomas B.C."/>
            <person name="Malmstrom R."/>
            <person name="Stieglmeier M."/>
            <person name="Klingl A."/>
            <person name="Woyke T."/>
            <person name="Ryan C.M."/>
            <person name="Banfield J.F."/>
        </authorList>
    </citation>
    <scope>NUCLEOTIDE SEQUENCE [LARGE SCALE GENOMIC DNA]</scope>
</reference>
<dbReference type="Pfam" id="PF00410">
    <property type="entry name" value="Ribosomal_S8"/>
    <property type="match status" value="1"/>
</dbReference>
<dbReference type="EMBL" id="PFSC01000127">
    <property type="protein sequence ID" value="PJC30760.1"/>
    <property type="molecule type" value="Genomic_DNA"/>
</dbReference>
<proteinExistence type="inferred from homology"/>
<evidence type="ECO:0000313" key="8">
    <source>
        <dbReference type="Proteomes" id="UP000231383"/>
    </source>
</evidence>
<dbReference type="Gene3D" id="3.30.1490.10">
    <property type="match status" value="1"/>
</dbReference>
<evidence type="ECO:0000256" key="2">
    <source>
        <dbReference type="ARBA" id="ARBA00022980"/>
    </source>
</evidence>
<dbReference type="SUPFAM" id="SSF56047">
    <property type="entry name" value="Ribosomal protein S8"/>
    <property type="match status" value="1"/>
</dbReference>
<dbReference type="GO" id="GO:1990904">
    <property type="term" value="C:ribonucleoprotein complex"/>
    <property type="evidence" value="ECO:0007669"/>
    <property type="project" value="UniProtKB-KW"/>
</dbReference>
<gene>
    <name evidence="7" type="ORF">CO051_05035</name>
</gene>
<dbReference type="InterPro" id="IPR000630">
    <property type="entry name" value="Ribosomal_uS8"/>
</dbReference>
<dbReference type="GO" id="GO:0003735">
    <property type="term" value="F:structural constituent of ribosome"/>
    <property type="evidence" value="ECO:0007669"/>
    <property type="project" value="InterPro"/>
</dbReference>
<dbReference type="AlphaFoldDB" id="A0A2M8EXH5"/>
<comment type="similarity">
    <text evidence="1 6">Belongs to the universal ribosomal protein uS8 family.</text>
</comment>
<keyword evidence="2 6" id="KW-0689">Ribosomal protein</keyword>
<dbReference type="InterPro" id="IPR047863">
    <property type="entry name" value="Ribosomal_uS8_CS"/>
</dbReference>
<evidence type="ECO:0000256" key="4">
    <source>
        <dbReference type="ARBA" id="ARBA00035258"/>
    </source>
</evidence>
<evidence type="ECO:0000256" key="5">
    <source>
        <dbReference type="ARBA" id="ARBA00035525"/>
    </source>
</evidence>
<organism evidence="7 8">
    <name type="scientific">Candidatus Roizmanbacteria bacterium CG_4_9_14_0_2_um_filter_39_13</name>
    <dbReference type="NCBI Taxonomy" id="1974839"/>
    <lineage>
        <taxon>Bacteria</taxon>
        <taxon>Candidatus Roizmaniibacteriota</taxon>
    </lineage>
</organism>
<dbReference type="NCBIfam" id="NF001109">
    <property type="entry name" value="PRK00136.1"/>
    <property type="match status" value="1"/>
</dbReference>
<dbReference type="Proteomes" id="UP000231383">
    <property type="component" value="Unassembled WGS sequence"/>
</dbReference>
<protein>
    <recommendedName>
        <fullName evidence="4">Small ribosomal subunit protein uS8</fullName>
    </recommendedName>
    <alternativeName>
        <fullName evidence="5">30S ribosomal protein S8</fullName>
    </alternativeName>
</protein>
<dbReference type="FunFam" id="3.30.1490.10:FF:000001">
    <property type="entry name" value="30S ribosomal protein S8"/>
    <property type="match status" value="1"/>
</dbReference>